<name>A0A369J5Q7_HYPMA</name>
<dbReference type="SUPFAM" id="SSF49899">
    <property type="entry name" value="Concanavalin A-like lectins/glucanases"/>
    <property type="match status" value="1"/>
</dbReference>
<protein>
    <submittedName>
        <fullName evidence="3">Endo-1,3-1,4-beta-glycanase EglC</fullName>
    </submittedName>
</protein>
<dbReference type="Pfam" id="PF00722">
    <property type="entry name" value="Glyco_hydro_16"/>
    <property type="match status" value="1"/>
</dbReference>
<dbReference type="Proteomes" id="UP000076154">
    <property type="component" value="Unassembled WGS sequence"/>
</dbReference>
<dbReference type="InterPro" id="IPR033803">
    <property type="entry name" value="CBD-like_Golvesin-Xly"/>
</dbReference>
<dbReference type="OrthoDB" id="4990277at2759"/>
<dbReference type="PANTHER" id="PTHR10963">
    <property type="entry name" value="GLYCOSYL HYDROLASE-RELATED"/>
    <property type="match status" value="1"/>
</dbReference>
<dbReference type="Gene3D" id="2.60.120.260">
    <property type="entry name" value="Galactose-binding domain-like"/>
    <property type="match status" value="1"/>
</dbReference>
<dbReference type="GO" id="GO:0004553">
    <property type="term" value="F:hydrolase activity, hydrolyzing O-glycosyl compounds"/>
    <property type="evidence" value="ECO:0007669"/>
    <property type="project" value="InterPro"/>
</dbReference>
<dbReference type="InterPro" id="IPR013320">
    <property type="entry name" value="ConA-like_dom_sf"/>
</dbReference>
<dbReference type="AlphaFoldDB" id="A0A369J5Q7"/>
<evidence type="ECO:0000256" key="1">
    <source>
        <dbReference type="SAM" id="SignalP"/>
    </source>
</evidence>
<feature type="signal peptide" evidence="1">
    <location>
        <begin position="1"/>
        <end position="24"/>
    </location>
</feature>
<dbReference type="Gene3D" id="2.60.120.200">
    <property type="match status" value="1"/>
</dbReference>
<dbReference type="InterPro" id="IPR000757">
    <property type="entry name" value="Beta-glucanase-like"/>
</dbReference>
<evidence type="ECO:0000313" key="3">
    <source>
        <dbReference type="EMBL" id="RDB15927.1"/>
    </source>
</evidence>
<dbReference type="InterPro" id="IPR050546">
    <property type="entry name" value="Glycosyl_Hydrlase_16"/>
</dbReference>
<organism evidence="3 4">
    <name type="scientific">Hypsizygus marmoreus</name>
    <name type="common">White beech mushroom</name>
    <name type="synonym">Agaricus marmoreus</name>
    <dbReference type="NCBI Taxonomy" id="39966"/>
    <lineage>
        <taxon>Eukaryota</taxon>
        <taxon>Fungi</taxon>
        <taxon>Dikarya</taxon>
        <taxon>Basidiomycota</taxon>
        <taxon>Agaricomycotina</taxon>
        <taxon>Agaricomycetes</taxon>
        <taxon>Agaricomycetidae</taxon>
        <taxon>Agaricales</taxon>
        <taxon>Tricholomatineae</taxon>
        <taxon>Lyophyllaceae</taxon>
        <taxon>Hypsizygus</taxon>
    </lineage>
</organism>
<keyword evidence="1" id="KW-0732">Signal</keyword>
<evidence type="ECO:0000313" key="4">
    <source>
        <dbReference type="Proteomes" id="UP000076154"/>
    </source>
</evidence>
<feature type="chain" id="PRO_5017051519" evidence="1">
    <location>
        <begin position="25"/>
        <end position="408"/>
    </location>
</feature>
<dbReference type="PANTHER" id="PTHR10963:SF60">
    <property type="entry name" value="GRAM-NEGATIVE BACTERIA-BINDING PROTEIN 1-RELATED"/>
    <property type="match status" value="1"/>
</dbReference>
<dbReference type="InParanoid" id="A0A369J5Q7"/>
<dbReference type="PROSITE" id="PS51762">
    <property type="entry name" value="GH16_2"/>
    <property type="match status" value="1"/>
</dbReference>
<keyword evidence="4" id="KW-1185">Reference proteome</keyword>
<dbReference type="EMBL" id="LUEZ02000137">
    <property type="protein sequence ID" value="RDB15927.1"/>
    <property type="molecule type" value="Genomic_DNA"/>
</dbReference>
<reference evidence="3" key="1">
    <citation type="submission" date="2018-04" db="EMBL/GenBank/DDBJ databases">
        <title>Whole genome sequencing of Hypsizygus marmoreus.</title>
        <authorList>
            <person name="Choi I.-G."/>
            <person name="Min B."/>
            <person name="Kim J.-G."/>
            <person name="Kim S."/>
            <person name="Oh Y.-L."/>
            <person name="Kong W.-S."/>
            <person name="Park H."/>
            <person name="Jeong J."/>
            <person name="Song E.-S."/>
        </authorList>
    </citation>
    <scope>NUCLEOTIDE SEQUENCE [LARGE SCALE GENOMIC DNA]</scope>
    <source>
        <strain evidence="3">51987-8</strain>
    </source>
</reference>
<sequence>MKTHLQFTIAISAVFLSALPQTDAALCGSLCALYTLNFNDEFNAQGVNGAAWNYRVDRGQPPRLSLQLRDNIAVGDGNMMIALKNQSIGGFNYTGGGLVSKRSFQYGYFEANMSLNDGKGWHSSFWLNAGNGTLLGGAKAVHTEIDVFEVDSIDPRKTRHNILQWQNSGTVKSLTTGVYTSRYDFRGWHVWGFLWTEEGVNVWIDGNLAWTQAYPPRTWQHNHLNIWLTSIAYRDTPDNSKLQGVVRTDYIRYCQRDYYLTAGSLCDKDSQTVPCPSNAGYSETGSWLDSSLEGYTKGLLTRYSQCGASGATASWTTTLAVAGTYQISIFVIVLDSSDTRAAYDVQRNGQPVQARLFVNQTEGVDRWLGILQSADGIAVKAGERFTVTVTSSGNGCTRADSVKFVRIA</sequence>
<proteinExistence type="predicted"/>
<accession>A0A369J5Q7</accession>
<evidence type="ECO:0000259" key="2">
    <source>
        <dbReference type="PROSITE" id="PS51762"/>
    </source>
</evidence>
<dbReference type="GO" id="GO:0005975">
    <property type="term" value="P:carbohydrate metabolic process"/>
    <property type="evidence" value="ECO:0007669"/>
    <property type="project" value="InterPro"/>
</dbReference>
<feature type="domain" description="GH16" evidence="2">
    <location>
        <begin position="14"/>
        <end position="259"/>
    </location>
</feature>
<comment type="caution">
    <text evidence="3">The sequence shown here is derived from an EMBL/GenBank/DDBJ whole genome shotgun (WGS) entry which is preliminary data.</text>
</comment>
<dbReference type="Pfam" id="PF25275">
    <property type="entry name" value="Golvesin_C"/>
    <property type="match status" value="1"/>
</dbReference>
<gene>
    <name evidence="3" type="primary">eglC</name>
    <name evidence="3" type="ORF">Hypma_003524</name>
</gene>